<comment type="caution">
    <text evidence="2">The sequence shown here is derived from an EMBL/GenBank/DDBJ whole genome shotgun (WGS) entry which is preliminary data.</text>
</comment>
<gene>
    <name evidence="2" type="ORF">Afe05nite_08790</name>
</gene>
<evidence type="ECO:0000256" key="1">
    <source>
        <dbReference type="SAM" id="MobiDB-lite"/>
    </source>
</evidence>
<dbReference type="Proteomes" id="UP000598174">
    <property type="component" value="Unassembled WGS sequence"/>
</dbReference>
<sequence length="102" mass="10897">MTGGDETNPEPDAAETVVDAEAGTTVATIAIVDTTAVVVKIVTADRNPDLILMKYPPSGRTAFGARLDFEGSHHKYESQYSSPLSKQGGRSDSPDSHRLIEH</sequence>
<keyword evidence="3" id="KW-1185">Reference proteome</keyword>
<proteinExistence type="predicted"/>
<dbReference type="AlphaFoldDB" id="A0A919IYH6"/>
<feature type="region of interest" description="Disordered" evidence="1">
    <location>
        <begin position="76"/>
        <end position="102"/>
    </location>
</feature>
<dbReference type="RefSeq" id="WP_203815665.1">
    <property type="nucleotide sequence ID" value="NZ_BAAABP010000014.1"/>
</dbReference>
<accession>A0A919IYH6</accession>
<protein>
    <submittedName>
        <fullName evidence="2">Uncharacterized protein</fullName>
    </submittedName>
</protein>
<evidence type="ECO:0000313" key="3">
    <source>
        <dbReference type="Proteomes" id="UP000598174"/>
    </source>
</evidence>
<reference evidence="2" key="1">
    <citation type="submission" date="2021-01" db="EMBL/GenBank/DDBJ databases">
        <title>Whole genome shotgun sequence of Actinoplanes ferrugineus NBRC 15555.</title>
        <authorList>
            <person name="Komaki H."/>
            <person name="Tamura T."/>
        </authorList>
    </citation>
    <scope>NUCLEOTIDE SEQUENCE</scope>
    <source>
        <strain evidence="2">NBRC 15555</strain>
    </source>
</reference>
<feature type="compositionally biased region" description="Polar residues" evidence="1">
    <location>
        <begin position="78"/>
        <end position="90"/>
    </location>
</feature>
<name>A0A919IYH6_9ACTN</name>
<feature type="compositionally biased region" description="Basic and acidic residues" evidence="1">
    <location>
        <begin position="92"/>
        <end position="102"/>
    </location>
</feature>
<dbReference type="EMBL" id="BOMM01000004">
    <property type="protein sequence ID" value="GIE09039.1"/>
    <property type="molecule type" value="Genomic_DNA"/>
</dbReference>
<organism evidence="2 3">
    <name type="scientific">Paractinoplanes ferrugineus</name>
    <dbReference type="NCBI Taxonomy" id="113564"/>
    <lineage>
        <taxon>Bacteria</taxon>
        <taxon>Bacillati</taxon>
        <taxon>Actinomycetota</taxon>
        <taxon>Actinomycetes</taxon>
        <taxon>Micromonosporales</taxon>
        <taxon>Micromonosporaceae</taxon>
        <taxon>Paractinoplanes</taxon>
    </lineage>
</organism>
<evidence type="ECO:0000313" key="2">
    <source>
        <dbReference type="EMBL" id="GIE09039.1"/>
    </source>
</evidence>